<feature type="domain" description="Transglutaminase-like" evidence="2">
    <location>
        <begin position="223"/>
        <end position="287"/>
    </location>
</feature>
<dbReference type="Gene3D" id="3.10.620.30">
    <property type="match status" value="1"/>
</dbReference>
<comment type="caution">
    <text evidence="3">The sequence shown here is derived from an EMBL/GenBank/DDBJ whole genome shotgun (WGS) entry which is preliminary data.</text>
</comment>
<evidence type="ECO:0000313" key="3">
    <source>
        <dbReference type="EMBL" id="MBB6559171.1"/>
    </source>
</evidence>
<name>A0A7X0U8I1_9BURK</name>
<organism evidence="3 4">
    <name type="scientific">Acidovorax soli</name>
    <dbReference type="NCBI Taxonomy" id="592050"/>
    <lineage>
        <taxon>Bacteria</taxon>
        <taxon>Pseudomonadati</taxon>
        <taxon>Pseudomonadota</taxon>
        <taxon>Betaproteobacteria</taxon>
        <taxon>Burkholderiales</taxon>
        <taxon>Comamonadaceae</taxon>
        <taxon>Acidovorax</taxon>
    </lineage>
</organism>
<evidence type="ECO:0000313" key="4">
    <source>
        <dbReference type="Proteomes" id="UP000575083"/>
    </source>
</evidence>
<sequence length="359" mass="38828">MLAQASSPSIATAFNPLAARLPFQAANGEPGDTAVPPPGTSVHPASAEPLPATRAPFMAHTRVRLELDIELHYEIDSHGADFVFNIHAAHTPSQAIRNERLTINQNVPRQIHTDPATGNRYLRLRGEPGALKVGYSATVDISHHCADPAQLAEVPIRQLPQDVLGYIYPSRYCQSDRLLRLAGTEFGTLPQGHRRVQAIRDWVQRHVAFTSNASNSNTSAVDTLVEKVGVCRDFAHLMIALCRAVNIPARFTTGTDYGADPSLGPPDFHAYVEAYIGDRWYLFDPSGTAIPMGLIRFGTGRDAADVAFATIFGGVRAQPPVIRAKAVEDAGRGFVLPHHCCEALSTDHGAAFATRFTGV</sequence>
<reference evidence="3 4" key="1">
    <citation type="submission" date="2020-08" db="EMBL/GenBank/DDBJ databases">
        <title>Functional genomics of gut bacteria from endangered species of beetles.</title>
        <authorList>
            <person name="Carlos-Shanley C."/>
        </authorList>
    </citation>
    <scope>NUCLEOTIDE SEQUENCE [LARGE SCALE GENOMIC DNA]</scope>
    <source>
        <strain evidence="3 4">S00198</strain>
    </source>
</reference>
<dbReference type="Pfam" id="PF01841">
    <property type="entry name" value="Transglut_core"/>
    <property type="match status" value="1"/>
</dbReference>
<dbReference type="Pfam" id="PF21295">
    <property type="entry name" value="Bact_transglu_N_2"/>
    <property type="match status" value="1"/>
</dbReference>
<proteinExistence type="predicted"/>
<evidence type="ECO:0000256" key="1">
    <source>
        <dbReference type="SAM" id="MobiDB-lite"/>
    </source>
</evidence>
<dbReference type="InterPro" id="IPR048930">
    <property type="entry name" value="Bact_transglu_N_2"/>
</dbReference>
<gene>
    <name evidence="3" type="ORF">HNP48_001838</name>
</gene>
<dbReference type="AlphaFoldDB" id="A0A7X0U8I1"/>
<dbReference type="Gene3D" id="2.60.40.2250">
    <property type="match status" value="1"/>
</dbReference>
<dbReference type="PANTHER" id="PTHR33490:SF12">
    <property type="entry name" value="BLL5557 PROTEIN"/>
    <property type="match status" value="1"/>
</dbReference>
<dbReference type="EMBL" id="JACHLK010000003">
    <property type="protein sequence ID" value="MBB6559171.1"/>
    <property type="molecule type" value="Genomic_DNA"/>
</dbReference>
<feature type="region of interest" description="Disordered" evidence="1">
    <location>
        <begin position="24"/>
        <end position="53"/>
    </location>
</feature>
<evidence type="ECO:0000259" key="2">
    <source>
        <dbReference type="SMART" id="SM00460"/>
    </source>
</evidence>
<dbReference type="Proteomes" id="UP000575083">
    <property type="component" value="Unassembled WGS sequence"/>
</dbReference>
<keyword evidence="4" id="KW-1185">Reference proteome</keyword>
<protein>
    <submittedName>
        <fullName evidence="3">Transglutaminase-like putative cysteine protease</fullName>
    </submittedName>
</protein>
<dbReference type="PANTHER" id="PTHR33490">
    <property type="entry name" value="BLR5614 PROTEIN-RELATED"/>
    <property type="match status" value="1"/>
</dbReference>
<dbReference type="SMART" id="SM00460">
    <property type="entry name" value="TGc"/>
    <property type="match status" value="1"/>
</dbReference>
<accession>A0A7X0U8I1</accession>
<dbReference type="InterPro" id="IPR002931">
    <property type="entry name" value="Transglutaminase-like"/>
</dbReference>
<dbReference type="SUPFAM" id="SSF54001">
    <property type="entry name" value="Cysteine proteinases"/>
    <property type="match status" value="1"/>
</dbReference>
<keyword evidence="3" id="KW-0645">Protease</keyword>
<dbReference type="InterPro" id="IPR038765">
    <property type="entry name" value="Papain-like_cys_pep_sf"/>
</dbReference>
<dbReference type="GO" id="GO:0006508">
    <property type="term" value="P:proteolysis"/>
    <property type="evidence" value="ECO:0007669"/>
    <property type="project" value="UniProtKB-KW"/>
</dbReference>
<keyword evidence="3" id="KW-0378">Hydrolase</keyword>
<dbReference type="GO" id="GO:0008233">
    <property type="term" value="F:peptidase activity"/>
    <property type="evidence" value="ECO:0007669"/>
    <property type="project" value="UniProtKB-KW"/>
</dbReference>